<proteinExistence type="predicted"/>
<dbReference type="InterPro" id="IPR026487">
    <property type="entry name" value="CHP04141"/>
</dbReference>
<name>A0A7X6A4H4_9ACTN</name>
<comment type="caution">
    <text evidence="1">The sequence shown here is derived from an EMBL/GenBank/DDBJ whole genome shotgun (WGS) entry which is preliminary data.</text>
</comment>
<dbReference type="EMBL" id="JAASRO010000001">
    <property type="protein sequence ID" value="NIK61461.1"/>
    <property type="molecule type" value="Genomic_DNA"/>
</dbReference>
<dbReference type="Pfam" id="PF19614">
    <property type="entry name" value="DUF6119"/>
    <property type="match status" value="1"/>
</dbReference>
<dbReference type="NCBIfam" id="TIGR04141">
    <property type="entry name" value="TIGR04141 family sporadically distributed protein"/>
    <property type="match status" value="1"/>
</dbReference>
<sequence>MHRLWRTPDDPAALVDVLDQEQLDALEDFDVDAVTVAGSPGLWVEGSFRTSDGESAEWCVAASRTTGRLVHFVDSRSAGLLLLIVDKRTYAIGYGQGHRLLSGDEKDRRFGLEFAIRALDPKQVSKLMRRRPGARGRTEVTRMPSGSSIWAFDVSDAYADLVGGAGGKSESLQLSHTRPDRPVPVDGGIGLRIRLATDPDKLVADIRTIAEVLDRERIADLEFADRMRPLQETDTVARLDDDLETMLSSNVDEVGHRLSSVVPMELADTIDDVRAFKVRLNGASRRETEITADNLLNRAHILRTGTRLQSFREGRISAYADENCNHLLGGTKAIEWLEAVTTIDDRHFALVDGHWYEIDTDYQERLRRAVGELLAVRSDLVLPDWQAGQSERTYNENAALDPDLRLVCLDRKGVQDEFHTRWGFEACDLLGPGNELIHVKRASGSSPLSHLFMQACVAIQGLEGSPQARTRFRELVQQHGRGRELPPDFKPTKIVFGILLKAGEEITPRTLFPFSQVALVQAARLLQSARIEVEVRSIHLAKA</sequence>
<dbReference type="AlphaFoldDB" id="A0A7X6A4H4"/>
<organism evidence="1 2">
    <name type="scientific">Kribbella shirazensis</name>
    <dbReference type="NCBI Taxonomy" id="1105143"/>
    <lineage>
        <taxon>Bacteria</taxon>
        <taxon>Bacillati</taxon>
        <taxon>Actinomycetota</taxon>
        <taxon>Actinomycetes</taxon>
        <taxon>Propionibacteriales</taxon>
        <taxon>Kribbellaceae</taxon>
        <taxon>Kribbella</taxon>
    </lineage>
</organism>
<evidence type="ECO:0000313" key="1">
    <source>
        <dbReference type="EMBL" id="NIK61461.1"/>
    </source>
</evidence>
<accession>A0A7X6A4H4</accession>
<dbReference type="Proteomes" id="UP000555407">
    <property type="component" value="Unassembled WGS sequence"/>
</dbReference>
<reference evidence="1 2" key="1">
    <citation type="submission" date="2020-03" db="EMBL/GenBank/DDBJ databases">
        <title>Sequencing the genomes of 1000 actinobacteria strains.</title>
        <authorList>
            <person name="Klenk H.-P."/>
        </authorList>
    </citation>
    <scope>NUCLEOTIDE SEQUENCE [LARGE SCALE GENOMIC DNA]</scope>
    <source>
        <strain evidence="1 2">DSM 45490</strain>
    </source>
</reference>
<gene>
    <name evidence="1" type="ORF">BJY22_007178</name>
</gene>
<keyword evidence="2" id="KW-1185">Reference proteome</keyword>
<protein>
    <submittedName>
        <fullName evidence="1">Uncharacterized protein (TIGR04141 family)</fullName>
    </submittedName>
</protein>
<evidence type="ECO:0000313" key="2">
    <source>
        <dbReference type="Proteomes" id="UP000555407"/>
    </source>
</evidence>
<dbReference type="RefSeq" id="WP_167215974.1">
    <property type="nucleotide sequence ID" value="NZ_JAASRO010000001.1"/>
</dbReference>